<organism evidence="5 6">
    <name type="scientific">Geranomyces variabilis</name>
    <dbReference type="NCBI Taxonomy" id="109894"/>
    <lineage>
        <taxon>Eukaryota</taxon>
        <taxon>Fungi</taxon>
        <taxon>Fungi incertae sedis</taxon>
        <taxon>Chytridiomycota</taxon>
        <taxon>Chytridiomycota incertae sedis</taxon>
        <taxon>Chytridiomycetes</taxon>
        <taxon>Spizellomycetales</taxon>
        <taxon>Powellomycetaceae</taxon>
        <taxon>Geranomyces</taxon>
    </lineage>
</organism>
<dbReference type="PROSITE" id="PS50020">
    <property type="entry name" value="WW_DOMAIN_2"/>
    <property type="match status" value="2"/>
</dbReference>
<keyword evidence="1" id="KW-0677">Repeat</keyword>
<dbReference type="InterPro" id="IPR036020">
    <property type="entry name" value="WW_dom_sf"/>
</dbReference>
<dbReference type="Pfam" id="PF00397">
    <property type="entry name" value="WW"/>
    <property type="match status" value="1"/>
</dbReference>
<dbReference type="CDD" id="cd00201">
    <property type="entry name" value="WW"/>
    <property type="match status" value="2"/>
</dbReference>
<name>A0AAD5XQM6_9FUNG</name>
<feature type="compositionally biased region" description="Low complexity" evidence="2">
    <location>
        <begin position="91"/>
        <end position="104"/>
    </location>
</feature>
<dbReference type="InterPro" id="IPR002713">
    <property type="entry name" value="FF_domain"/>
</dbReference>
<feature type="domain" description="WW" evidence="3">
    <location>
        <begin position="52"/>
        <end position="85"/>
    </location>
</feature>
<feature type="domain" description="FF" evidence="4">
    <location>
        <begin position="259"/>
        <end position="313"/>
    </location>
</feature>
<dbReference type="SUPFAM" id="SSF81698">
    <property type="entry name" value="FF domain"/>
    <property type="match status" value="3"/>
</dbReference>
<proteinExistence type="predicted"/>
<evidence type="ECO:0000313" key="6">
    <source>
        <dbReference type="Proteomes" id="UP001212152"/>
    </source>
</evidence>
<dbReference type="SUPFAM" id="SSF51045">
    <property type="entry name" value="WW domain"/>
    <property type="match status" value="2"/>
</dbReference>
<dbReference type="Gene3D" id="2.20.70.10">
    <property type="match status" value="2"/>
</dbReference>
<dbReference type="AlphaFoldDB" id="A0AAD5XQM6"/>
<dbReference type="GO" id="GO:0070063">
    <property type="term" value="F:RNA polymerase binding"/>
    <property type="evidence" value="ECO:0007669"/>
    <property type="project" value="InterPro"/>
</dbReference>
<dbReference type="InterPro" id="IPR045148">
    <property type="entry name" value="TCRG1-like"/>
</dbReference>
<dbReference type="PROSITE" id="PS51676">
    <property type="entry name" value="FF"/>
    <property type="match status" value="2"/>
</dbReference>
<gene>
    <name evidence="5" type="primary">TCERG1</name>
    <name evidence="5" type="ORF">HDU87_005981</name>
</gene>
<feature type="compositionally biased region" description="Basic and acidic residues" evidence="2">
    <location>
        <begin position="26"/>
        <end position="44"/>
    </location>
</feature>
<comment type="caution">
    <text evidence="5">The sequence shown here is derived from an EMBL/GenBank/DDBJ whole genome shotgun (WGS) entry which is preliminary data.</text>
</comment>
<evidence type="ECO:0000256" key="1">
    <source>
        <dbReference type="ARBA" id="ARBA00022737"/>
    </source>
</evidence>
<dbReference type="GO" id="GO:0005634">
    <property type="term" value="C:nucleus"/>
    <property type="evidence" value="ECO:0007669"/>
    <property type="project" value="TreeGrafter"/>
</dbReference>
<dbReference type="PANTHER" id="PTHR15377:SF3">
    <property type="entry name" value="WW DOMAIN-CONTAINING PROTEIN"/>
    <property type="match status" value="1"/>
</dbReference>
<protein>
    <submittedName>
        <fullName evidence="5">Transcription elongation regulator</fullName>
    </submittedName>
</protein>
<dbReference type="Proteomes" id="UP001212152">
    <property type="component" value="Unassembled WGS sequence"/>
</dbReference>
<dbReference type="InterPro" id="IPR036517">
    <property type="entry name" value="FF_domain_sf"/>
</dbReference>
<dbReference type="SMART" id="SM00456">
    <property type="entry name" value="WW"/>
    <property type="match status" value="2"/>
</dbReference>
<evidence type="ECO:0000259" key="3">
    <source>
        <dbReference type="PROSITE" id="PS50020"/>
    </source>
</evidence>
<dbReference type="Gene3D" id="1.10.10.440">
    <property type="entry name" value="FF domain"/>
    <property type="match status" value="5"/>
</dbReference>
<evidence type="ECO:0000313" key="5">
    <source>
        <dbReference type="EMBL" id="KAJ3183865.1"/>
    </source>
</evidence>
<feature type="region of interest" description="Disordered" evidence="2">
    <location>
        <begin position="436"/>
        <end position="466"/>
    </location>
</feature>
<feature type="domain" description="FF" evidence="4">
    <location>
        <begin position="384"/>
        <end position="440"/>
    </location>
</feature>
<keyword evidence="6" id="KW-1185">Reference proteome</keyword>
<reference evidence="5" key="1">
    <citation type="submission" date="2020-05" db="EMBL/GenBank/DDBJ databases">
        <title>Phylogenomic resolution of chytrid fungi.</title>
        <authorList>
            <person name="Stajich J.E."/>
            <person name="Amses K."/>
            <person name="Simmons R."/>
            <person name="Seto K."/>
            <person name="Myers J."/>
            <person name="Bonds A."/>
            <person name="Quandt C.A."/>
            <person name="Barry K."/>
            <person name="Liu P."/>
            <person name="Grigoriev I."/>
            <person name="Longcore J.E."/>
            <person name="James T.Y."/>
        </authorList>
    </citation>
    <scope>NUCLEOTIDE SEQUENCE</scope>
    <source>
        <strain evidence="5">JEL0379</strain>
    </source>
</reference>
<dbReference type="Pfam" id="PF01846">
    <property type="entry name" value="FF"/>
    <property type="match status" value="3"/>
</dbReference>
<dbReference type="InterPro" id="IPR001202">
    <property type="entry name" value="WW_dom"/>
</dbReference>
<accession>A0AAD5XQM6</accession>
<feature type="region of interest" description="Disordered" evidence="2">
    <location>
        <begin position="171"/>
        <end position="255"/>
    </location>
</feature>
<evidence type="ECO:0000259" key="4">
    <source>
        <dbReference type="PROSITE" id="PS51676"/>
    </source>
</evidence>
<evidence type="ECO:0000256" key="2">
    <source>
        <dbReference type="SAM" id="MobiDB-lite"/>
    </source>
</evidence>
<feature type="domain" description="WW" evidence="3">
    <location>
        <begin position="124"/>
        <end position="151"/>
    </location>
</feature>
<dbReference type="EMBL" id="JADGJQ010000005">
    <property type="protein sequence ID" value="KAJ3183865.1"/>
    <property type="molecule type" value="Genomic_DNA"/>
</dbReference>
<feature type="region of interest" description="Disordered" evidence="2">
    <location>
        <begin position="1"/>
        <end position="104"/>
    </location>
</feature>
<dbReference type="GO" id="GO:0003712">
    <property type="term" value="F:transcription coregulator activity"/>
    <property type="evidence" value="ECO:0007669"/>
    <property type="project" value="TreeGrafter"/>
</dbReference>
<sequence>MDPLDPEADFVPKANAASRKSRGHRDRPADIEAHSEDLTQHDYSVRAPELVPPPQPIWTEHRDPSGRLYYHNPVTKESRWDHNPNPPASGAPVHQQPQPQAVRAPPVAAAERALAMKKIPTTAWAIVLTNTEKEFFYNLTTKESMWDMPDDLGDLVGQLIAEAMGVDINDEFNDDDMQSEFAGGSDHDGANEEGDQEVERESGGVQADEQAVGSKRKAPADEEEDDREADSKRMKSGPAEATSEPPVAEKQATPAVGNMEEKTAEFMALLREADVSPYTTWEKELPKIIDDRRYAQLPTLKDRKAIFDQYCVIRVAELREAAKNKKTVTPKEAYQQLLKDETTQRTRWDEFSRKFKRDKRFSNMPQRGREPAFRAHIAELKKPQTRSAKDDFIALLKETRDLHADSSWRRVQQDIDRDPRYRAVRSSSEREELFRAHVKTLRRDEPSQRETKDDAQKREADRKAREAAALRERQAAIRQDQAYLNREMSSHRHSLQTQDATVVFQAMLLDTVRSADAEWVDMRPYLERDANWARCSAALDQTHMQRLFAAHTAQLHEKRVAAFAAALLQTTDLTTTWDDVRPWILNDPRAKKLVPPPPTDGDDDEDAYRARLTQAVQAEFEQFQTRRLREARSGLVELLEENNFLKFYVKNAVGEARATAIENKSEPIEGSEWGWIKLEEIAKVLSEDKRFIQLQSFAGERDQKLKEHVRDLILRYRAEKGGTVDRTLALASSTS</sequence>
<dbReference type="SMART" id="SM00441">
    <property type="entry name" value="FF"/>
    <property type="match status" value="5"/>
</dbReference>
<dbReference type="PANTHER" id="PTHR15377">
    <property type="entry name" value="TRANSCRIPTION ELONGATION REGULATOR 1"/>
    <property type="match status" value="1"/>
</dbReference>